<dbReference type="STRING" id="591205.SAMN05421538_104191"/>
<dbReference type="Proteomes" id="UP000199344">
    <property type="component" value="Unassembled WGS sequence"/>
</dbReference>
<evidence type="ECO:0008006" key="3">
    <source>
        <dbReference type="Google" id="ProtNLM"/>
    </source>
</evidence>
<dbReference type="Pfam" id="PF06620">
    <property type="entry name" value="DUF1150"/>
    <property type="match status" value="1"/>
</dbReference>
<evidence type="ECO:0000313" key="1">
    <source>
        <dbReference type="EMBL" id="SDE15973.1"/>
    </source>
</evidence>
<accession>A0A1G7AMI9</accession>
<dbReference type="RefSeq" id="WP_090522935.1">
    <property type="nucleotide sequence ID" value="NZ_FNAH01000004.1"/>
</dbReference>
<protein>
    <recommendedName>
        <fullName evidence="3">DUF1150 family protein</fullName>
    </recommendedName>
</protein>
<dbReference type="InterPro" id="IPR009531">
    <property type="entry name" value="DUF1150"/>
</dbReference>
<reference evidence="1 2" key="1">
    <citation type="submission" date="2016-10" db="EMBL/GenBank/DDBJ databases">
        <authorList>
            <person name="de Groot N.N."/>
        </authorList>
    </citation>
    <scope>NUCLEOTIDE SEQUENCE [LARGE SCALE GENOMIC DNA]</scope>
    <source>
        <strain evidence="1 2">DSM 22220</strain>
    </source>
</reference>
<evidence type="ECO:0000313" key="2">
    <source>
        <dbReference type="Proteomes" id="UP000199344"/>
    </source>
</evidence>
<name>A0A1G7AMI9_9RHOB</name>
<dbReference type="AlphaFoldDB" id="A0A1G7AMI9"/>
<gene>
    <name evidence="1" type="ORF">SAMN05421538_104191</name>
</gene>
<sequence length="75" mass="8451">MNTKYEEMPEANGNTVYIRRVAVDSLPDEVREQASGLDSLYAVHGIDGERLALVKDRQMAFYLARQNDLSPVSVH</sequence>
<keyword evidence="2" id="KW-1185">Reference proteome</keyword>
<dbReference type="EMBL" id="FNAH01000004">
    <property type="protein sequence ID" value="SDE15973.1"/>
    <property type="molecule type" value="Genomic_DNA"/>
</dbReference>
<dbReference type="OrthoDB" id="7205167at2"/>
<organism evidence="1 2">
    <name type="scientific">Paracoccus isoporae</name>
    <dbReference type="NCBI Taxonomy" id="591205"/>
    <lineage>
        <taxon>Bacteria</taxon>
        <taxon>Pseudomonadati</taxon>
        <taxon>Pseudomonadota</taxon>
        <taxon>Alphaproteobacteria</taxon>
        <taxon>Rhodobacterales</taxon>
        <taxon>Paracoccaceae</taxon>
        <taxon>Paracoccus</taxon>
    </lineage>
</organism>
<proteinExistence type="predicted"/>